<feature type="region of interest" description="Disordered" evidence="1">
    <location>
        <begin position="1"/>
        <end position="36"/>
    </location>
</feature>
<dbReference type="Proteomes" id="UP001211907">
    <property type="component" value="Unassembled WGS sequence"/>
</dbReference>
<evidence type="ECO:0000313" key="2">
    <source>
        <dbReference type="EMBL" id="KAJ3117904.1"/>
    </source>
</evidence>
<comment type="caution">
    <text evidence="2">The sequence shown here is derived from an EMBL/GenBank/DDBJ whole genome shotgun (WGS) entry which is preliminary data.</text>
</comment>
<evidence type="ECO:0000313" key="3">
    <source>
        <dbReference type="Proteomes" id="UP001211907"/>
    </source>
</evidence>
<feature type="compositionally biased region" description="Basic and acidic residues" evidence="1">
    <location>
        <begin position="51"/>
        <end position="61"/>
    </location>
</feature>
<dbReference type="AlphaFoldDB" id="A0AAD5XBL9"/>
<accession>A0AAD5XBL9</accession>
<feature type="compositionally biased region" description="Polar residues" evidence="1">
    <location>
        <begin position="19"/>
        <end position="32"/>
    </location>
</feature>
<organism evidence="2 3">
    <name type="scientific">Physocladia obscura</name>
    <dbReference type="NCBI Taxonomy" id="109957"/>
    <lineage>
        <taxon>Eukaryota</taxon>
        <taxon>Fungi</taxon>
        <taxon>Fungi incertae sedis</taxon>
        <taxon>Chytridiomycota</taxon>
        <taxon>Chytridiomycota incertae sedis</taxon>
        <taxon>Chytridiomycetes</taxon>
        <taxon>Chytridiales</taxon>
        <taxon>Chytriomycetaceae</taxon>
        <taxon>Physocladia</taxon>
    </lineage>
</organism>
<sequence length="222" mass="24806">MPHLKKKHKPSKSRSRTRAGNSSGFAVSNSPPVRSHHFPVVVTKPLSIAAEPRHQLPEQQRHGRRVTPASHEKRLLDKHGRTRRVDADAASLVAFAVPHGGVHREAHVAIQRQRPVSPSQRLDCSNKPLVPDAQLVFPLFPLAFTIQICFRFLKFACGKRQHSNAAKSTPPRRFVGIVTSSWHAVIELSQEKLAKWITKTLNEIGVATNQFEVATNQFEVAQ</sequence>
<proteinExistence type="predicted"/>
<feature type="compositionally biased region" description="Basic residues" evidence="1">
    <location>
        <begin position="1"/>
        <end position="17"/>
    </location>
</feature>
<keyword evidence="3" id="KW-1185">Reference proteome</keyword>
<name>A0AAD5XBL9_9FUNG</name>
<protein>
    <submittedName>
        <fullName evidence="2">Uncharacterized protein</fullName>
    </submittedName>
</protein>
<reference evidence="2" key="1">
    <citation type="submission" date="2020-05" db="EMBL/GenBank/DDBJ databases">
        <title>Phylogenomic resolution of chytrid fungi.</title>
        <authorList>
            <person name="Stajich J.E."/>
            <person name="Amses K."/>
            <person name="Simmons R."/>
            <person name="Seto K."/>
            <person name="Myers J."/>
            <person name="Bonds A."/>
            <person name="Quandt C.A."/>
            <person name="Barry K."/>
            <person name="Liu P."/>
            <person name="Grigoriev I."/>
            <person name="Longcore J.E."/>
            <person name="James T.Y."/>
        </authorList>
    </citation>
    <scope>NUCLEOTIDE SEQUENCE</scope>
    <source>
        <strain evidence="2">JEL0513</strain>
    </source>
</reference>
<dbReference type="EMBL" id="JADGJH010001146">
    <property type="protein sequence ID" value="KAJ3117904.1"/>
    <property type="molecule type" value="Genomic_DNA"/>
</dbReference>
<feature type="region of interest" description="Disordered" evidence="1">
    <location>
        <begin position="51"/>
        <end position="72"/>
    </location>
</feature>
<evidence type="ECO:0000256" key="1">
    <source>
        <dbReference type="SAM" id="MobiDB-lite"/>
    </source>
</evidence>
<gene>
    <name evidence="2" type="ORF">HK100_000722</name>
</gene>